<evidence type="ECO:0000256" key="3">
    <source>
        <dbReference type="ARBA" id="ARBA00023295"/>
    </source>
</evidence>
<dbReference type="OrthoDB" id="65569at2759"/>
<dbReference type="FunFam" id="3.20.20.80:FF:000041">
    <property type="entry name" value="Beta-glucosidase 7"/>
    <property type="match status" value="1"/>
</dbReference>
<protein>
    <recommendedName>
        <fullName evidence="8">Beta-glucosidase</fullName>
    </recommendedName>
</protein>
<evidence type="ECO:0000313" key="6">
    <source>
        <dbReference type="EMBL" id="GAU50752.1"/>
    </source>
</evidence>
<evidence type="ECO:0000256" key="4">
    <source>
        <dbReference type="PROSITE-ProRule" id="PRU10055"/>
    </source>
</evidence>
<dbReference type="Proteomes" id="UP000242715">
    <property type="component" value="Unassembled WGS sequence"/>
</dbReference>
<dbReference type="GO" id="GO:0008422">
    <property type="term" value="F:beta-glucosidase activity"/>
    <property type="evidence" value="ECO:0007669"/>
    <property type="project" value="TreeGrafter"/>
</dbReference>
<keyword evidence="3" id="KW-0326">Glycosidase</keyword>
<dbReference type="AlphaFoldDB" id="A0A2Z6PJB0"/>
<keyword evidence="7" id="KW-1185">Reference proteome</keyword>
<dbReference type="InterPro" id="IPR001360">
    <property type="entry name" value="Glyco_hydro_1"/>
</dbReference>
<dbReference type="InterPro" id="IPR017853">
    <property type="entry name" value="GH"/>
</dbReference>
<keyword evidence="2" id="KW-0378">Hydrolase</keyword>
<evidence type="ECO:0000256" key="5">
    <source>
        <dbReference type="RuleBase" id="RU003690"/>
    </source>
</evidence>
<proteinExistence type="inferred from homology"/>
<dbReference type="PRINTS" id="PR00131">
    <property type="entry name" value="GLHYDRLASE1"/>
</dbReference>
<evidence type="ECO:0000256" key="2">
    <source>
        <dbReference type="ARBA" id="ARBA00022801"/>
    </source>
</evidence>
<evidence type="ECO:0008006" key="8">
    <source>
        <dbReference type="Google" id="ProtNLM"/>
    </source>
</evidence>
<accession>A0A2Z6PJB0</accession>
<dbReference type="EMBL" id="DF974861">
    <property type="protein sequence ID" value="GAU50752.1"/>
    <property type="molecule type" value="Genomic_DNA"/>
</dbReference>
<dbReference type="PROSITE" id="PS00572">
    <property type="entry name" value="GLYCOSYL_HYDROL_F1_1"/>
    <property type="match status" value="1"/>
</dbReference>
<evidence type="ECO:0000313" key="7">
    <source>
        <dbReference type="Proteomes" id="UP000242715"/>
    </source>
</evidence>
<comment type="similarity">
    <text evidence="1 5">Belongs to the glycosyl hydrolase 1 family.</text>
</comment>
<evidence type="ECO:0000256" key="1">
    <source>
        <dbReference type="ARBA" id="ARBA00010838"/>
    </source>
</evidence>
<feature type="active site" description="Nucleophile" evidence="4">
    <location>
        <position position="327"/>
    </location>
</feature>
<dbReference type="SUPFAM" id="SSF51445">
    <property type="entry name" value="(Trans)glycosidases"/>
    <property type="match status" value="1"/>
</dbReference>
<dbReference type="Pfam" id="PF00232">
    <property type="entry name" value="Glyco_hydro_1"/>
    <property type="match status" value="1"/>
</dbReference>
<dbReference type="GO" id="GO:0005975">
    <property type="term" value="P:carbohydrate metabolic process"/>
    <property type="evidence" value="ECO:0007669"/>
    <property type="project" value="InterPro"/>
</dbReference>
<gene>
    <name evidence="6" type="ORF">TSUD_410600</name>
</gene>
<dbReference type="PANTHER" id="PTHR10353:SF137">
    <property type="entry name" value="MYROSINASE 3-RELATED"/>
    <property type="match status" value="1"/>
</dbReference>
<organism evidence="6 7">
    <name type="scientific">Trifolium subterraneum</name>
    <name type="common">Subterranean clover</name>
    <dbReference type="NCBI Taxonomy" id="3900"/>
    <lineage>
        <taxon>Eukaryota</taxon>
        <taxon>Viridiplantae</taxon>
        <taxon>Streptophyta</taxon>
        <taxon>Embryophyta</taxon>
        <taxon>Tracheophyta</taxon>
        <taxon>Spermatophyta</taxon>
        <taxon>Magnoliopsida</taxon>
        <taxon>eudicotyledons</taxon>
        <taxon>Gunneridae</taxon>
        <taxon>Pentapetalae</taxon>
        <taxon>rosids</taxon>
        <taxon>fabids</taxon>
        <taxon>Fabales</taxon>
        <taxon>Fabaceae</taxon>
        <taxon>Papilionoideae</taxon>
        <taxon>50 kb inversion clade</taxon>
        <taxon>NPAAA clade</taxon>
        <taxon>Hologalegina</taxon>
        <taxon>IRL clade</taxon>
        <taxon>Trifolieae</taxon>
        <taxon>Trifolium</taxon>
    </lineage>
</organism>
<sequence>MHVNIDSEEDVKIAKDQNLDSYRFSISWPRILPKGKLSGGINHEGIAYYNNLINELLHKGVKPFVTLFHWDVPQALEDEYGGFLSSQIIDDFQDYADLCFKEFGNKVKQWVTLNEPYQFTTGGYVNGVSAPGRCSDTTCLGGNSGTEPYKVAHNLILAHAKVVQVYKTKYQKHQYGHIGITLNTNWYIPYGENIIPDKKAAERALDFQFGWFMEPLTNGDYSKSMRAIVKSRLPTFTDLQSKEVNGSFDFIGINYYTSNYVKNTPPQENAKPSFKTDSMTELSFDKNGIPLGPRAAAFWLYIYPKGLRDLLLYTKDKYNNPAIYITENGMNEVNDPTLSVEEALLDTYRIDYYYRHFYYIHSAIK</sequence>
<dbReference type="InterPro" id="IPR018120">
    <property type="entry name" value="Glyco_hydro_1_AS"/>
</dbReference>
<dbReference type="Gene3D" id="3.20.20.80">
    <property type="entry name" value="Glycosidases"/>
    <property type="match status" value="1"/>
</dbReference>
<name>A0A2Z6PJB0_TRISU</name>
<dbReference type="PANTHER" id="PTHR10353">
    <property type="entry name" value="GLYCOSYL HYDROLASE"/>
    <property type="match status" value="1"/>
</dbReference>
<reference evidence="7" key="1">
    <citation type="journal article" date="2017" name="Front. Plant Sci.">
        <title>Climate Clever Clovers: New Paradigm to Reduce the Environmental Footprint of Ruminants by Breeding Low Methanogenic Forages Utilizing Haplotype Variation.</title>
        <authorList>
            <person name="Kaur P."/>
            <person name="Appels R."/>
            <person name="Bayer P.E."/>
            <person name="Keeble-Gagnere G."/>
            <person name="Wang J."/>
            <person name="Hirakawa H."/>
            <person name="Shirasawa K."/>
            <person name="Vercoe P."/>
            <person name="Stefanova K."/>
            <person name="Durmic Z."/>
            <person name="Nichols P."/>
            <person name="Revell C."/>
            <person name="Isobe S.N."/>
            <person name="Edwards D."/>
            <person name="Erskine W."/>
        </authorList>
    </citation>
    <scope>NUCLEOTIDE SEQUENCE [LARGE SCALE GENOMIC DNA]</scope>
    <source>
        <strain evidence="7">cv. Daliak</strain>
    </source>
</reference>